<dbReference type="RefSeq" id="WP_013882363.1">
    <property type="nucleotide sequence ID" value="NC_015671.1"/>
</dbReference>
<gene>
    <name evidence="2" type="ordered locus">Celgi_0316</name>
</gene>
<reference evidence="3" key="1">
    <citation type="submission" date="2011-04" db="EMBL/GenBank/DDBJ databases">
        <title>Complete sequence of Cellvibrio gilvus ATCC 13127.</title>
        <authorList>
            <person name="Lucas S."/>
            <person name="Han J."/>
            <person name="Lapidus A."/>
            <person name="Cheng J.-F."/>
            <person name="Goodwin L."/>
            <person name="Pitluck S."/>
            <person name="Peters L."/>
            <person name="Munk A."/>
            <person name="Detter J.C."/>
            <person name="Han C."/>
            <person name="Tapia R."/>
            <person name="Land M."/>
            <person name="Hauser L."/>
            <person name="Kyrpides N."/>
            <person name="Ivanova N."/>
            <person name="Ovchinnikova G."/>
            <person name="Pagani I."/>
            <person name="Mead D."/>
            <person name="Brumm P."/>
            <person name="Woyke T."/>
        </authorList>
    </citation>
    <scope>NUCLEOTIDE SEQUENCE [LARGE SCALE GENOMIC DNA]</scope>
    <source>
        <strain evidence="3">ATCC 13127 / NRRL B-14078</strain>
    </source>
</reference>
<accession>F8A475</accession>
<keyword evidence="1" id="KW-0732">Signal</keyword>
<protein>
    <submittedName>
        <fullName evidence="2">DEAD/DEAH box helicase</fullName>
    </submittedName>
</protein>
<dbReference type="GO" id="GO:0004386">
    <property type="term" value="F:helicase activity"/>
    <property type="evidence" value="ECO:0007669"/>
    <property type="project" value="UniProtKB-KW"/>
</dbReference>
<keyword evidence="2" id="KW-0378">Hydrolase</keyword>
<keyword evidence="2" id="KW-0067">ATP-binding</keyword>
<evidence type="ECO:0000313" key="2">
    <source>
        <dbReference type="EMBL" id="AEI10838.1"/>
    </source>
</evidence>
<feature type="chain" id="PRO_5038418890" evidence="1">
    <location>
        <begin position="24"/>
        <end position="195"/>
    </location>
</feature>
<name>F8A475_CELGA</name>
<keyword evidence="2" id="KW-0347">Helicase</keyword>
<evidence type="ECO:0000256" key="1">
    <source>
        <dbReference type="SAM" id="SignalP"/>
    </source>
</evidence>
<feature type="signal peptide" evidence="1">
    <location>
        <begin position="1"/>
        <end position="23"/>
    </location>
</feature>
<dbReference type="KEGG" id="cga:Celgi_0316"/>
<organism evidence="2 3">
    <name type="scientific">Cellulomonas gilvus (strain ATCC 13127 / NRRL B-14078)</name>
    <name type="common">Cellvibrio gilvus</name>
    <dbReference type="NCBI Taxonomy" id="593907"/>
    <lineage>
        <taxon>Bacteria</taxon>
        <taxon>Bacillati</taxon>
        <taxon>Actinomycetota</taxon>
        <taxon>Actinomycetes</taxon>
        <taxon>Micrococcales</taxon>
        <taxon>Cellulomonadaceae</taxon>
        <taxon>Cellulomonas</taxon>
    </lineage>
</organism>
<dbReference type="AlphaFoldDB" id="F8A475"/>
<proteinExistence type="predicted"/>
<dbReference type="OrthoDB" id="4831415at2"/>
<keyword evidence="2" id="KW-0547">Nucleotide-binding</keyword>
<dbReference type="EMBL" id="CP002665">
    <property type="protein sequence ID" value="AEI10838.1"/>
    <property type="molecule type" value="Genomic_DNA"/>
</dbReference>
<sequence length="195" mass="19084" precursor="true">MRGSWVRLVGVAVATAALLGASAPDGPAASLSAETQNAMLAELAGVRPSSELAGPVIAAGTIEGAGAGVPVIAQAWPDEETLGEGEVGDFVDIVTIAAALTGADGSFELVADPEALAGRVGATAEIVNFDVTAFDAGCALASMGTSVDVSVSSGEVVLAAELDEPHLLVRAERPLTIGELVAAPGSATPPPACGE</sequence>
<dbReference type="HOGENOM" id="CLU_1394149_0_0_11"/>
<evidence type="ECO:0000313" key="3">
    <source>
        <dbReference type="Proteomes" id="UP000000485"/>
    </source>
</evidence>
<keyword evidence="3" id="KW-1185">Reference proteome</keyword>
<dbReference type="Proteomes" id="UP000000485">
    <property type="component" value="Chromosome"/>
</dbReference>